<evidence type="ECO:0000259" key="3">
    <source>
        <dbReference type="PROSITE" id="PS51194"/>
    </source>
</evidence>
<dbReference type="PANTHER" id="PTHR47396">
    <property type="entry name" value="TYPE I RESTRICTION ENZYME ECOKI R PROTEIN"/>
    <property type="match status" value="1"/>
</dbReference>
<keyword evidence="4" id="KW-0378">Hydrolase</keyword>
<dbReference type="SMART" id="SM00487">
    <property type="entry name" value="DEXDc"/>
    <property type="match status" value="1"/>
</dbReference>
<dbReference type="PROSITE" id="PS51192">
    <property type="entry name" value="HELICASE_ATP_BIND_1"/>
    <property type="match status" value="1"/>
</dbReference>
<feature type="domain" description="Helicase C-terminal" evidence="3">
    <location>
        <begin position="428"/>
        <end position="578"/>
    </location>
</feature>
<dbReference type="PROSITE" id="PS50035">
    <property type="entry name" value="PLD"/>
    <property type="match status" value="1"/>
</dbReference>
<dbReference type="InterPro" id="IPR021835">
    <property type="entry name" value="DUF3427"/>
</dbReference>
<protein>
    <submittedName>
        <fullName evidence="4">DEAD/DEAH box helicase</fullName>
    </submittedName>
</protein>
<sequence length="949" mass="108891">MNEPLQDAILNGLYDQSYPGHELLSPKLLQNNQNDNIWLTLRQELLSCRSFTWAVAFITQDMLVPLKVVLADLARKNVSGTLITGDYLAFNNPRVFHELMKITNLTVKIAPNTGFHAKGYLFDHENWETLVIGSANFTRAALLSNYEWALKVSSKENAALTEQIKQQLEQLDETSQPLTTAWLSEYEANWVSPKPNAIQTRFTPTKIQKITPNQMQKEALKELTGLIASGQKRGLIVSATGTGKTYLGAFAVKDFHPKKFLYVVHREQIAKKALESFYQVIGGDRKDYGLLTGHKHQLERKYVFATVQTLSQPEMLANLSATEFDYILIDEAHRAAAPSYQRVFAKFTPQFWLGMTATPERMDDQDVYQLFDYNLAYEIRLRGALENKMLAPFHYVGVEDYEVDGESIDETTNLRRLLAPKRVDYVLKQLDYYGYCGKQAKGLIFCSRQEEARELAQIFTAKNHPAIALTNEDSEKRRMQVVKQLEQGNIEYIVTVDLFNEGIDIPALNQIIMLRNTQSSIVFIQQLGRGLRKYPGKDYVTVIDFIGNYKNNYLIPISLNQDNSRDLDKAREESKLPGFIDVSTINFSQVASAKILASLDRIKLDSMKELRQSYLDLKEKIGRPPLLLDFYHYGSTSPMVFANNHALKHYGQFLVKMGEPVALNKEQSAILSFVTKELLNGKRPHELVLLQLLLEKDKVTQSEFEEALAKYNAYINPAVLNSVEDILTLSFFDIKQGKTTKKEQYGNHALIERPDLFTYLLAPELKQALHDSQDFYRLFLDAVKTGLALNRDYDNQEQFTLYQQYDRKDACRLLNWPKDVSAPMYGYRVDKNETPIFITYKKDSAKKRSALYHNTLEDGRSLRWYTRSPRHLDSDEVKRLLNTPDMKLHIFVKKSDAIGKQFFYLGQANIQKETVKEEQLGPKKKATVGMNLLLNKPLRAKMYELLFAD</sequence>
<dbReference type="SUPFAM" id="SSF52540">
    <property type="entry name" value="P-loop containing nucleoside triphosphate hydrolases"/>
    <property type="match status" value="1"/>
</dbReference>
<dbReference type="InterPro" id="IPR027417">
    <property type="entry name" value="P-loop_NTPase"/>
</dbReference>
<dbReference type="SMART" id="SM00490">
    <property type="entry name" value="HELICc"/>
    <property type="match status" value="1"/>
</dbReference>
<dbReference type="InterPro" id="IPR001650">
    <property type="entry name" value="Helicase_C-like"/>
</dbReference>
<dbReference type="Pfam" id="PF26350">
    <property type="entry name" value="DUF8090"/>
    <property type="match status" value="1"/>
</dbReference>
<keyword evidence="5" id="KW-1185">Reference proteome</keyword>
<accession>A0ABX8W2U1</accession>
<dbReference type="Gene3D" id="3.30.870.10">
    <property type="entry name" value="Endonuclease Chain A"/>
    <property type="match status" value="1"/>
</dbReference>
<dbReference type="CDD" id="cd18799">
    <property type="entry name" value="SF2_C_EcoAI-like"/>
    <property type="match status" value="1"/>
</dbReference>
<dbReference type="RefSeq" id="WP_220220504.1">
    <property type="nucleotide sequence ID" value="NZ_CP048268.1"/>
</dbReference>
<dbReference type="CDD" id="cd18032">
    <property type="entry name" value="DEXHc_RE_I_III_res"/>
    <property type="match status" value="1"/>
</dbReference>
<dbReference type="EMBL" id="CP048268">
    <property type="protein sequence ID" value="QYN52000.1"/>
    <property type="molecule type" value="Genomic_DNA"/>
</dbReference>
<dbReference type="Proteomes" id="UP000826550">
    <property type="component" value="Chromosome"/>
</dbReference>
<reference evidence="4 5" key="1">
    <citation type="submission" date="2020-01" db="EMBL/GenBank/DDBJ databases">
        <title>Vast differences in strain-level diversity in the gut microbiota of two closely related honey bee species.</title>
        <authorList>
            <person name="Ellegaard K.M."/>
            <person name="Suenami S."/>
            <person name="Miyazaki R."/>
            <person name="Engel P."/>
        </authorList>
    </citation>
    <scope>NUCLEOTIDE SEQUENCE [LARGE SCALE GENOMIC DNA]</scope>
    <source>
        <strain evidence="4 5">ESL0416</strain>
    </source>
</reference>
<feature type="domain" description="Helicase ATP-binding" evidence="2">
    <location>
        <begin position="225"/>
        <end position="377"/>
    </location>
</feature>
<keyword evidence="4" id="KW-0067">ATP-binding</keyword>
<keyword evidence="4" id="KW-0547">Nucleotide-binding</keyword>
<dbReference type="InterPro" id="IPR050742">
    <property type="entry name" value="Helicase_Restrict-Modif_Enz"/>
</dbReference>
<organism evidence="4 5">
    <name type="scientific">Lactobacillus panisapium</name>
    <dbReference type="NCBI Taxonomy" id="2012495"/>
    <lineage>
        <taxon>Bacteria</taxon>
        <taxon>Bacillati</taxon>
        <taxon>Bacillota</taxon>
        <taxon>Bacilli</taxon>
        <taxon>Lactobacillales</taxon>
        <taxon>Lactobacillaceae</taxon>
        <taxon>Lactobacillus</taxon>
    </lineage>
</organism>
<keyword evidence="4" id="KW-0347">Helicase</keyword>
<evidence type="ECO:0000313" key="5">
    <source>
        <dbReference type="Proteomes" id="UP000826550"/>
    </source>
</evidence>
<feature type="domain" description="PLD phosphodiesterase" evidence="1">
    <location>
        <begin position="116"/>
        <end position="141"/>
    </location>
</feature>
<dbReference type="InterPro" id="IPR006935">
    <property type="entry name" value="Helicase/UvrB_N"/>
</dbReference>
<dbReference type="InterPro" id="IPR001736">
    <property type="entry name" value="PLipase_D/transphosphatidylase"/>
</dbReference>
<dbReference type="CDD" id="cd09204">
    <property type="entry name" value="PLDc_N_DEXD_b2"/>
    <property type="match status" value="1"/>
</dbReference>
<dbReference type="Gene3D" id="3.40.50.300">
    <property type="entry name" value="P-loop containing nucleotide triphosphate hydrolases"/>
    <property type="match status" value="2"/>
</dbReference>
<dbReference type="InterPro" id="IPR058403">
    <property type="entry name" value="DUF8090"/>
</dbReference>
<dbReference type="InterPro" id="IPR014001">
    <property type="entry name" value="Helicase_ATP-bd"/>
</dbReference>
<dbReference type="Pfam" id="PF11907">
    <property type="entry name" value="DUF3427"/>
    <property type="match status" value="1"/>
</dbReference>
<dbReference type="PROSITE" id="PS51194">
    <property type="entry name" value="HELICASE_CTER"/>
    <property type="match status" value="1"/>
</dbReference>
<dbReference type="Pfam" id="PF13091">
    <property type="entry name" value="PLDc_2"/>
    <property type="match status" value="1"/>
</dbReference>
<dbReference type="InterPro" id="IPR025202">
    <property type="entry name" value="PLD-like_dom"/>
</dbReference>
<name>A0ABX8W2U1_9LACO</name>
<evidence type="ECO:0000313" key="4">
    <source>
        <dbReference type="EMBL" id="QYN52000.1"/>
    </source>
</evidence>
<evidence type="ECO:0000259" key="2">
    <source>
        <dbReference type="PROSITE" id="PS51192"/>
    </source>
</evidence>
<dbReference type="SUPFAM" id="SSF56024">
    <property type="entry name" value="Phospholipase D/nuclease"/>
    <property type="match status" value="1"/>
</dbReference>
<dbReference type="Pfam" id="PF04851">
    <property type="entry name" value="ResIII"/>
    <property type="match status" value="1"/>
</dbReference>
<evidence type="ECO:0000259" key="1">
    <source>
        <dbReference type="PROSITE" id="PS50035"/>
    </source>
</evidence>
<dbReference type="PANTHER" id="PTHR47396:SF1">
    <property type="entry name" value="ATP-DEPENDENT HELICASE IRC3-RELATED"/>
    <property type="match status" value="1"/>
</dbReference>
<dbReference type="GO" id="GO:0004386">
    <property type="term" value="F:helicase activity"/>
    <property type="evidence" value="ECO:0007669"/>
    <property type="project" value="UniProtKB-KW"/>
</dbReference>
<dbReference type="Pfam" id="PF00271">
    <property type="entry name" value="Helicase_C"/>
    <property type="match status" value="1"/>
</dbReference>
<gene>
    <name evidence="4" type="ORF">GYM71_00525</name>
</gene>
<proteinExistence type="predicted"/>